<organism evidence="2 3">
    <name type="scientific">Ignelater luminosus</name>
    <name type="common">Cucubano</name>
    <name type="synonym">Pyrophorus luminosus</name>
    <dbReference type="NCBI Taxonomy" id="2038154"/>
    <lineage>
        <taxon>Eukaryota</taxon>
        <taxon>Metazoa</taxon>
        <taxon>Ecdysozoa</taxon>
        <taxon>Arthropoda</taxon>
        <taxon>Hexapoda</taxon>
        <taxon>Insecta</taxon>
        <taxon>Pterygota</taxon>
        <taxon>Neoptera</taxon>
        <taxon>Endopterygota</taxon>
        <taxon>Coleoptera</taxon>
        <taxon>Polyphaga</taxon>
        <taxon>Elateriformia</taxon>
        <taxon>Elateroidea</taxon>
        <taxon>Elateridae</taxon>
        <taxon>Agrypninae</taxon>
        <taxon>Pyrophorini</taxon>
        <taxon>Ignelater</taxon>
    </lineage>
</organism>
<reference evidence="2" key="1">
    <citation type="submission" date="2019-08" db="EMBL/GenBank/DDBJ databases">
        <title>The genome of the North American firefly Photinus pyralis.</title>
        <authorList>
            <consortium name="Photinus pyralis genome working group"/>
            <person name="Fallon T.R."/>
            <person name="Sander Lower S.E."/>
            <person name="Weng J.-K."/>
        </authorList>
    </citation>
    <scope>NUCLEOTIDE SEQUENCE</scope>
    <source>
        <strain evidence="2">TRF0915ILg1</strain>
        <tissue evidence="2">Whole body</tissue>
    </source>
</reference>
<dbReference type="GO" id="GO:0016462">
    <property type="term" value="F:pyrophosphatase activity"/>
    <property type="evidence" value="ECO:0007669"/>
    <property type="project" value="UniProtKB-ARBA"/>
</dbReference>
<dbReference type="OrthoDB" id="6159137at2759"/>
<sequence length="170" mass="19166">MRNVEIKAKVRNLADLISRAKKISNSEGTIIPQNDTFYKVQQGRLKLRKFEDGNAELIYYERPDSEGPKTSSYEKCSIKSGEVEGLNAVLSRALGTTGIVKKVRQLFLVEQTRIHVDQVEGLGDFMELEVCLKPDQSSEEGEMVAHSLMEKLDVEKDDLLAGAYRDMLNK</sequence>
<evidence type="ECO:0000313" key="3">
    <source>
        <dbReference type="Proteomes" id="UP000801492"/>
    </source>
</evidence>
<name>A0A8K0GLG7_IGNLU</name>
<dbReference type="PANTHER" id="PTHR21028:SF2">
    <property type="entry name" value="CYTH DOMAIN-CONTAINING PROTEIN"/>
    <property type="match status" value="1"/>
</dbReference>
<dbReference type="AlphaFoldDB" id="A0A8K0GLG7"/>
<accession>A0A8K0GLG7</accession>
<feature type="domain" description="CYTH" evidence="1">
    <location>
        <begin position="1"/>
        <end position="170"/>
    </location>
</feature>
<comment type="caution">
    <text evidence="2">The sequence shown here is derived from an EMBL/GenBank/DDBJ whole genome shotgun (WGS) entry which is preliminary data.</text>
</comment>
<evidence type="ECO:0000313" key="2">
    <source>
        <dbReference type="EMBL" id="KAF2905967.1"/>
    </source>
</evidence>
<protein>
    <recommendedName>
        <fullName evidence="1">CYTH domain-containing protein</fullName>
    </recommendedName>
</protein>
<dbReference type="Proteomes" id="UP000801492">
    <property type="component" value="Unassembled WGS sequence"/>
</dbReference>
<dbReference type="Pfam" id="PF01928">
    <property type="entry name" value="CYTH"/>
    <property type="match status" value="1"/>
</dbReference>
<dbReference type="InterPro" id="IPR008173">
    <property type="entry name" value="Adenylyl_cyclase_CyaB"/>
</dbReference>
<dbReference type="Gene3D" id="2.40.320.10">
    <property type="entry name" value="Hypothetical Protein Pfu-838710-001"/>
    <property type="match status" value="1"/>
</dbReference>
<dbReference type="SMART" id="SM01118">
    <property type="entry name" value="CYTH"/>
    <property type="match status" value="1"/>
</dbReference>
<dbReference type="InterPro" id="IPR033469">
    <property type="entry name" value="CYTH-like_dom_sf"/>
</dbReference>
<dbReference type="EMBL" id="VTPC01000391">
    <property type="protein sequence ID" value="KAF2905967.1"/>
    <property type="molecule type" value="Genomic_DNA"/>
</dbReference>
<evidence type="ECO:0000259" key="1">
    <source>
        <dbReference type="PROSITE" id="PS51707"/>
    </source>
</evidence>
<dbReference type="PANTHER" id="PTHR21028">
    <property type="entry name" value="SI:CH211-156B7.4"/>
    <property type="match status" value="1"/>
</dbReference>
<dbReference type="SUPFAM" id="SSF55154">
    <property type="entry name" value="CYTH-like phosphatases"/>
    <property type="match status" value="1"/>
</dbReference>
<proteinExistence type="predicted"/>
<gene>
    <name evidence="2" type="ORF">ILUMI_00198</name>
</gene>
<dbReference type="InterPro" id="IPR023577">
    <property type="entry name" value="CYTH_domain"/>
</dbReference>
<dbReference type="CDD" id="cd07890">
    <property type="entry name" value="CYTH-like_AC_IV-like"/>
    <property type="match status" value="1"/>
</dbReference>
<dbReference type="PROSITE" id="PS51707">
    <property type="entry name" value="CYTH"/>
    <property type="match status" value="1"/>
</dbReference>
<keyword evidence="3" id="KW-1185">Reference proteome</keyword>